<protein>
    <recommendedName>
        <fullName evidence="1">Ricin B lectin domain-containing protein</fullName>
    </recommendedName>
</protein>
<evidence type="ECO:0000313" key="2">
    <source>
        <dbReference type="EMBL" id="ESO84543.1"/>
    </source>
</evidence>
<name>V3Z1W5_LOTGI</name>
<dbReference type="Pfam" id="PF00652">
    <property type="entry name" value="Ricin_B_lectin"/>
    <property type="match status" value="1"/>
</dbReference>
<organism evidence="2 3">
    <name type="scientific">Lottia gigantea</name>
    <name type="common">Giant owl limpet</name>
    <dbReference type="NCBI Taxonomy" id="225164"/>
    <lineage>
        <taxon>Eukaryota</taxon>
        <taxon>Metazoa</taxon>
        <taxon>Spiralia</taxon>
        <taxon>Lophotrochozoa</taxon>
        <taxon>Mollusca</taxon>
        <taxon>Gastropoda</taxon>
        <taxon>Patellogastropoda</taxon>
        <taxon>Lottioidea</taxon>
        <taxon>Lottiidae</taxon>
        <taxon>Lottia</taxon>
    </lineage>
</organism>
<proteinExistence type="predicted"/>
<dbReference type="PROSITE" id="PS50231">
    <property type="entry name" value="RICIN_B_LECTIN"/>
    <property type="match status" value="1"/>
</dbReference>
<evidence type="ECO:0000259" key="1">
    <source>
        <dbReference type="SMART" id="SM00458"/>
    </source>
</evidence>
<dbReference type="Gene3D" id="2.80.10.50">
    <property type="match status" value="1"/>
</dbReference>
<keyword evidence="3" id="KW-1185">Reference proteome</keyword>
<dbReference type="HOGENOM" id="CLU_1962093_0_0_1"/>
<dbReference type="Proteomes" id="UP000030746">
    <property type="component" value="Unassembled WGS sequence"/>
</dbReference>
<dbReference type="InterPro" id="IPR035992">
    <property type="entry name" value="Ricin_B-like_lectins"/>
</dbReference>
<dbReference type="SMART" id="SM00458">
    <property type="entry name" value="RICIN"/>
    <property type="match status" value="1"/>
</dbReference>
<sequence>MCPIMLQLVNDGHAKCVDSYGDQKLLRFGACHHKGYNQFWQLTNKGQIRQSAKTFLCVNVDKPRVAIRCTGNPEWVYQEDRTLMNPSTGLCLQPSLKKNNDHFIMAECRGTQWQKWRFHLKELPDFVK</sequence>
<gene>
    <name evidence="2" type="ORF">LOTGIDRAFT_236215</name>
</gene>
<reference evidence="2 3" key="1">
    <citation type="journal article" date="2013" name="Nature">
        <title>Insights into bilaterian evolution from three spiralian genomes.</title>
        <authorList>
            <person name="Simakov O."/>
            <person name="Marletaz F."/>
            <person name="Cho S.J."/>
            <person name="Edsinger-Gonzales E."/>
            <person name="Havlak P."/>
            <person name="Hellsten U."/>
            <person name="Kuo D.H."/>
            <person name="Larsson T."/>
            <person name="Lv J."/>
            <person name="Arendt D."/>
            <person name="Savage R."/>
            <person name="Osoegawa K."/>
            <person name="de Jong P."/>
            <person name="Grimwood J."/>
            <person name="Chapman J.A."/>
            <person name="Shapiro H."/>
            <person name="Aerts A."/>
            <person name="Otillar R.P."/>
            <person name="Terry A.Y."/>
            <person name="Boore J.L."/>
            <person name="Grigoriev I.V."/>
            <person name="Lindberg D.R."/>
            <person name="Seaver E.C."/>
            <person name="Weisblat D.A."/>
            <person name="Putnam N.H."/>
            <person name="Rokhsar D.S."/>
        </authorList>
    </citation>
    <scope>NUCLEOTIDE SEQUENCE [LARGE SCALE GENOMIC DNA]</scope>
</reference>
<dbReference type="SUPFAM" id="SSF50370">
    <property type="entry name" value="Ricin B-like lectins"/>
    <property type="match status" value="1"/>
</dbReference>
<dbReference type="CTD" id="20250082"/>
<dbReference type="KEGG" id="lgi:LOTGIDRAFT_236215"/>
<dbReference type="AlphaFoldDB" id="V3Z1W5"/>
<accession>V3Z1W5</accession>
<dbReference type="InterPro" id="IPR000772">
    <property type="entry name" value="Ricin_B_lectin"/>
</dbReference>
<dbReference type="EMBL" id="KB203470">
    <property type="protein sequence ID" value="ESO84543.1"/>
    <property type="molecule type" value="Genomic_DNA"/>
</dbReference>
<dbReference type="RefSeq" id="XP_009064746.1">
    <property type="nucleotide sequence ID" value="XM_009066498.1"/>
</dbReference>
<feature type="domain" description="Ricin B lectin" evidence="1">
    <location>
        <begin position="2"/>
        <end position="119"/>
    </location>
</feature>
<dbReference type="CDD" id="cd23460">
    <property type="entry name" value="beta-trefoil_Ricin_Pgant3-like"/>
    <property type="match status" value="1"/>
</dbReference>
<dbReference type="GeneID" id="20250082"/>
<evidence type="ECO:0000313" key="3">
    <source>
        <dbReference type="Proteomes" id="UP000030746"/>
    </source>
</evidence>